<proteinExistence type="predicted"/>
<reference evidence="1" key="1">
    <citation type="submission" date="2023-03" db="EMBL/GenBank/DDBJ databases">
        <title>Chromosome-level genomes of two armyworms, Mythimna separata and Mythimna loreyi, provide insights into the biosynthesis and reception of sex pheromones.</title>
        <authorList>
            <person name="Zhao H."/>
        </authorList>
    </citation>
    <scope>NUCLEOTIDE SEQUENCE</scope>
    <source>
        <strain evidence="1">BeijingLab</strain>
    </source>
</reference>
<gene>
    <name evidence="1" type="ORF">PYW08_015809</name>
</gene>
<comment type="caution">
    <text evidence="1">The sequence shown here is derived from an EMBL/GenBank/DDBJ whole genome shotgun (WGS) entry which is preliminary data.</text>
</comment>
<organism evidence="1 2">
    <name type="scientific">Mythimna loreyi</name>
    <dbReference type="NCBI Taxonomy" id="667449"/>
    <lineage>
        <taxon>Eukaryota</taxon>
        <taxon>Metazoa</taxon>
        <taxon>Ecdysozoa</taxon>
        <taxon>Arthropoda</taxon>
        <taxon>Hexapoda</taxon>
        <taxon>Insecta</taxon>
        <taxon>Pterygota</taxon>
        <taxon>Neoptera</taxon>
        <taxon>Endopterygota</taxon>
        <taxon>Lepidoptera</taxon>
        <taxon>Glossata</taxon>
        <taxon>Ditrysia</taxon>
        <taxon>Noctuoidea</taxon>
        <taxon>Noctuidae</taxon>
        <taxon>Noctuinae</taxon>
        <taxon>Hadenini</taxon>
        <taxon>Mythimna</taxon>
    </lineage>
</organism>
<keyword evidence="2" id="KW-1185">Reference proteome</keyword>
<sequence>MDVKVFLYILLLFVVLKLQKTSATGHGLTLSITEGKHQGDKPTATCTLNMKDDLASKYDENDVNTAPTVRLQGPRGPKGEPGDTGPKGNPGLSPPADQFRFVQGEKGQKGETIVGPMGLMGPRGFPGIPGPVGPPGAAGICCDMDNSNNEQNSNNGYAHGFGTQESPATDTCKSAPPGFDNGFYYMGPKSHTFEAFCNMTTQETCIKYRKFSLPIYRNIKAKEFWLTGRGYDVIKGLYDLTPQQIIWLQERSTYVRQTLIIDYDFENNQKVNESSVLQLLTWNDVLIGPEPTSRSPMFYSVQTELKKSYIQLQTTNVNRLPIIDVRIPNINDDYRRFKILGGEFCFE</sequence>
<protein>
    <submittedName>
        <fullName evidence="1">Uncharacterized protein</fullName>
    </submittedName>
</protein>
<dbReference type="EMBL" id="CM056784">
    <property type="protein sequence ID" value="KAJ8724335.1"/>
    <property type="molecule type" value="Genomic_DNA"/>
</dbReference>
<dbReference type="Proteomes" id="UP001231649">
    <property type="component" value="Chromosome 8"/>
</dbReference>
<evidence type="ECO:0000313" key="2">
    <source>
        <dbReference type="Proteomes" id="UP001231649"/>
    </source>
</evidence>
<evidence type="ECO:0000313" key="1">
    <source>
        <dbReference type="EMBL" id="KAJ8724335.1"/>
    </source>
</evidence>
<name>A0ACC2QSA8_9NEOP</name>
<accession>A0ACC2QSA8</accession>